<keyword evidence="6" id="KW-1185">Reference proteome</keyword>
<feature type="coiled-coil region" evidence="2">
    <location>
        <begin position="202"/>
        <end position="254"/>
    </location>
</feature>
<sequence length="808" mass="96450">MAAAAAGRRRRDGAPHHLKEKDVLDAYFLPNEANLRQVIIFPKAEWERIQGSIREAAHIDEKKEQEEVHLDSKAAGKDPPNATLSLIQQKLQAKKLREEKEEEGRKLLDLEEAKFQAAKRKEVIDRTKTYLGYQDDRMRHFHSALLLTKVLKERDAQVEFLKSRLVDNKKRDYEEEQRQFKEYLLSEQEKVHQRYMNQQALRKDQLEQIKEREHQADLAKQEKKKEEEEIQRSIQLYQLEMQRKREKKHEEKIERQRLYHEYVNDQKIIKAIEEQNQMEEDDRIKAHFKAKEIIAKMRKKREAEMRRQAQEQQDKIISRIAGQMSEALKMEGKRLARDVARIEAEQERKCKEKEAKQKAAIESIAEHRATVMKLKEEKERQEKEEAEKERDVLMEKARVHLEMENNKKHGRYEANREVQKIQLQQMAEKQARKEQERQAELDYDAQTQAIALSKEHEFQKYAKELIETESKTTHHLYPILKACEDGRGLAAESSQALEKARDFEEDVRLPRRRSVSTEAGRRLTMDRDGPDAARRDAELEHGRYLSRRAVAQEQLAQIKEHKDQADLAKLENRREGERIQQSSQLYQLEIQREKEKEQEKKVEFQRQHHEYVAEQKIFKAEQKQKEDKDDDRIKAYIKGKEMMADLTREKDAETNRMIQKHKDKAFDHLTAQMNEKIKIEDDRLARGAAQVEVEYQMQNKEKEMKKKAAIESIEENRATVMKLKEEKERQEKEEAEKDHNQWMTENGIYLEMEKAKKQRQRDANMEVQKFQLQQMAEKQARKEQEKQADLDCDAQREAAFHQDRAFRR</sequence>
<protein>
    <recommendedName>
        <fullName evidence="4">Trichohyalin-plectin-homology domain-containing protein</fullName>
    </recommendedName>
</protein>
<feature type="coiled-coil region" evidence="2">
    <location>
        <begin position="86"/>
        <end position="113"/>
    </location>
</feature>
<dbReference type="OrthoDB" id="331765at2759"/>
<gene>
    <name evidence="5" type="ORF">DUI87_04461</name>
</gene>
<name>A0A3M0KZ47_HIRRU</name>
<feature type="region of interest" description="Disordered" evidence="3">
    <location>
        <begin position="771"/>
        <end position="808"/>
    </location>
</feature>
<feature type="domain" description="Trichohyalin-plectin-homology" evidence="4">
    <location>
        <begin position="531"/>
        <end position="793"/>
    </location>
</feature>
<organism evidence="5 6">
    <name type="scientific">Hirundo rustica rustica</name>
    <dbReference type="NCBI Taxonomy" id="333673"/>
    <lineage>
        <taxon>Eukaryota</taxon>
        <taxon>Metazoa</taxon>
        <taxon>Chordata</taxon>
        <taxon>Craniata</taxon>
        <taxon>Vertebrata</taxon>
        <taxon>Euteleostomi</taxon>
        <taxon>Archelosauria</taxon>
        <taxon>Archosauria</taxon>
        <taxon>Dinosauria</taxon>
        <taxon>Saurischia</taxon>
        <taxon>Theropoda</taxon>
        <taxon>Coelurosauria</taxon>
        <taxon>Aves</taxon>
        <taxon>Neognathae</taxon>
        <taxon>Neoaves</taxon>
        <taxon>Telluraves</taxon>
        <taxon>Australaves</taxon>
        <taxon>Passeriformes</taxon>
        <taxon>Sylvioidea</taxon>
        <taxon>Hirundinidae</taxon>
        <taxon>Hirundo</taxon>
    </lineage>
</organism>
<evidence type="ECO:0000256" key="2">
    <source>
        <dbReference type="SAM" id="Coils"/>
    </source>
</evidence>
<accession>A0A3M0KZ47</accession>
<feature type="region of interest" description="Disordered" evidence="3">
    <location>
        <begin position="511"/>
        <end position="535"/>
    </location>
</feature>
<feature type="region of interest" description="Disordered" evidence="3">
    <location>
        <begin position="725"/>
        <end position="746"/>
    </location>
</feature>
<reference evidence="5 6" key="1">
    <citation type="submission" date="2018-07" db="EMBL/GenBank/DDBJ databases">
        <title>A high quality draft genome assembly of the barn swallow (H. rustica rustica).</title>
        <authorList>
            <person name="Formenti G."/>
            <person name="Chiara M."/>
            <person name="Poveda L."/>
            <person name="Francoijs K.-J."/>
            <person name="Bonisoli-Alquati A."/>
            <person name="Canova L."/>
            <person name="Gianfranceschi L."/>
            <person name="Horner D.S."/>
            <person name="Saino N."/>
        </authorList>
    </citation>
    <scope>NUCLEOTIDE SEQUENCE [LARGE SCALE GENOMIC DNA]</scope>
    <source>
        <strain evidence="5">Chelidonia</strain>
        <tissue evidence="5">Blood</tissue>
    </source>
</reference>
<dbReference type="PANTHER" id="PTHR28663:SF1">
    <property type="entry name" value="CILIA- AND FLAGELLA- ASSOCIATED PROTEIN 210"/>
    <property type="match status" value="1"/>
</dbReference>
<feature type="compositionally biased region" description="Basic and acidic residues" evidence="3">
    <location>
        <begin position="519"/>
        <end position="535"/>
    </location>
</feature>
<feature type="coiled-coil region" evidence="2">
    <location>
        <begin position="551"/>
        <end position="614"/>
    </location>
</feature>
<dbReference type="Pfam" id="PF13868">
    <property type="entry name" value="TPH"/>
    <property type="match status" value="2"/>
</dbReference>
<dbReference type="PANTHER" id="PTHR28663">
    <property type="entry name" value="COILED-COIL DOMAIN-CONTAINING PROTEIN 173"/>
    <property type="match status" value="1"/>
</dbReference>
<dbReference type="InterPro" id="IPR039986">
    <property type="entry name" value="CFAP210"/>
</dbReference>
<dbReference type="InterPro" id="IPR043597">
    <property type="entry name" value="TPH_dom"/>
</dbReference>
<comment type="caution">
    <text evidence="5">The sequence shown here is derived from an EMBL/GenBank/DDBJ whole genome shotgun (WGS) entry which is preliminary data.</text>
</comment>
<feature type="coiled-coil region" evidence="2">
    <location>
        <begin position="364"/>
        <end position="403"/>
    </location>
</feature>
<proteinExistence type="predicted"/>
<dbReference type="Proteomes" id="UP000269221">
    <property type="component" value="Unassembled WGS sequence"/>
</dbReference>
<feature type="compositionally biased region" description="Basic and acidic residues" evidence="3">
    <location>
        <begin position="778"/>
        <end position="808"/>
    </location>
</feature>
<dbReference type="AlphaFoldDB" id="A0A3M0KZ47"/>
<evidence type="ECO:0000259" key="4">
    <source>
        <dbReference type="Pfam" id="PF13868"/>
    </source>
</evidence>
<dbReference type="EMBL" id="QRBI01000096">
    <property type="protein sequence ID" value="RMC18569.1"/>
    <property type="molecule type" value="Genomic_DNA"/>
</dbReference>
<keyword evidence="1 2" id="KW-0175">Coiled coil</keyword>
<dbReference type="STRING" id="333673.A0A3M0KZ47"/>
<evidence type="ECO:0000313" key="5">
    <source>
        <dbReference type="EMBL" id="RMC18569.1"/>
    </source>
</evidence>
<dbReference type="GO" id="GO:0005879">
    <property type="term" value="C:axonemal microtubule"/>
    <property type="evidence" value="ECO:0007669"/>
    <property type="project" value="TreeGrafter"/>
</dbReference>
<evidence type="ECO:0000256" key="1">
    <source>
        <dbReference type="ARBA" id="ARBA00023054"/>
    </source>
</evidence>
<evidence type="ECO:0000256" key="3">
    <source>
        <dbReference type="SAM" id="MobiDB-lite"/>
    </source>
</evidence>
<feature type="domain" description="Trichohyalin-plectin-homology" evidence="4">
    <location>
        <begin position="134"/>
        <end position="468"/>
    </location>
</feature>
<evidence type="ECO:0000313" key="6">
    <source>
        <dbReference type="Proteomes" id="UP000269221"/>
    </source>
</evidence>
<feature type="compositionally biased region" description="Basic and acidic residues" evidence="3">
    <location>
        <begin position="725"/>
        <end position="740"/>
    </location>
</feature>